<dbReference type="InterPro" id="IPR043158">
    <property type="entry name" value="Wnt_C"/>
</dbReference>
<reference evidence="12" key="1">
    <citation type="submission" date="2022-11" db="UniProtKB">
        <authorList>
            <consortium name="WormBaseParasite"/>
        </authorList>
    </citation>
    <scope>IDENTIFICATION</scope>
</reference>
<evidence type="ECO:0000256" key="1">
    <source>
        <dbReference type="ARBA" id="ARBA00004498"/>
    </source>
</evidence>
<proteinExistence type="inferred from homology"/>
<dbReference type="FunFam" id="3.30.2460.20:FF:000001">
    <property type="entry name" value="Wnt homolog"/>
    <property type="match status" value="1"/>
</dbReference>
<accession>A0A914XGT7</accession>
<dbReference type="Pfam" id="PF00110">
    <property type="entry name" value="wnt"/>
    <property type="match status" value="2"/>
</dbReference>
<dbReference type="GO" id="GO:0005109">
    <property type="term" value="F:frizzled binding"/>
    <property type="evidence" value="ECO:0007669"/>
    <property type="project" value="TreeGrafter"/>
</dbReference>
<dbReference type="GO" id="GO:0000902">
    <property type="term" value="P:cell morphogenesis"/>
    <property type="evidence" value="ECO:0007669"/>
    <property type="project" value="UniProtKB-ARBA"/>
</dbReference>
<dbReference type="PROSITE" id="PS00246">
    <property type="entry name" value="WNT1"/>
    <property type="match status" value="1"/>
</dbReference>
<evidence type="ECO:0000256" key="6">
    <source>
        <dbReference type="ARBA" id="ARBA00022687"/>
    </source>
</evidence>
<evidence type="ECO:0000256" key="3">
    <source>
        <dbReference type="ARBA" id="ARBA00022473"/>
    </source>
</evidence>
<keyword evidence="5" id="KW-0272">Extracellular matrix</keyword>
<dbReference type="PANTHER" id="PTHR12027">
    <property type="entry name" value="WNT RELATED"/>
    <property type="match status" value="1"/>
</dbReference>
<keyword evidence="3 9" id="KW-0217">Developmental protein</keyword>
<evidence type="ECO:0000256" key="9">
    <source>
        <dbReference type="RuleBase" id="RU003500"/>
    </source>
</evidence>
<dbReference type="GO" id="GO:0045165">
    <property type="term" value="P:cell fate commitment"/>
    <property type="evidence" value="ECO:0007669"/>
    <property type="project" value="TreeGrafter"/>
</dbReference>
<evidence type="ECO:0000256" key="5">
    <source>
        <dbReference type="ARBA" id="ARBA00022530"/>
    </source>
</evidence>
<keyword evidence="7" id="KW-1015">Disulfide bond</keyword>
<evidence type="ECO:0000256" key="7">
    <source>
        <dbReference type="ARBA" id="ARBA00023157"/>
    </source>
</evidence>
<feature type="chain" id="PRO_5036930382" description="Protein Wnt" evidence="10">
    <location>
        <begin position="21"/>
        <end position="395"/>
    </location>
</feature>
<feature type="signal peptide" evidence="10">
    <location>
        <begin position="1"/>
        <end position="20"/>
    </location>
</feature>
<keyword evidence="8" id="KW-0449">Lipoprotein</keyword>
<dbReference type="WBParaSite" id="PSAMB.scaffold8243size6462.g31154.t1">
    <property type="protein sequence ID" value="PSAMB.scaffold8243size6462.g31154.t1"/>
    <property type="gene ID" value="PSAMB.scaffold8243size6462.g31154"/>
</dbReference>
<dbReference type="Proteomes" id="UP000887566">
    <property type="component" value="Unplaced"/>
</dbReference>
<dbReference type="InterPro" id="IPR018161">
    <property type="entry name" value="Wnt_CS"/>
</dbReference>
<organism evidence="11 12">
    <name type="scientific">Plectus sambesii</name>
    <dbReference type="NCBI Taxonomy" id="2011161"/>
    <lineage>
        <taxon>Eukaryota</taxon>
        <taxon>Metazoa</taxon>
        <taxon>Ecdysozoa</taxon>
        <taxon>Nematoda</taxon>
        <taxon>Chromadorea</taxon>
        <taxon>Plectida</taxon>
        <taxon>Plectina</taxon>
        <taxon>Plectoidea</taxon>
        <taxon>Plectidae</taxon>
        <taxon>Plectus</taxon>
    </lineage>
</organism>
<comment type="subcellular location">
    <subcellularLocation>
        <location evidence="1 9">Secreted</location>
        <location evidence="1 9">Extracellular space</location>
        <location evidence="1 9">Extracellular matrix</location>
    </subcellularLocation>
</comment>
<evidence type="ECO:0000256" key="4">
    <source>
        <dbReference type="ARBA" id="ARBA00022525"/>
    </source>
</evidence>
<dbReference type="SMART" id="SM00097">
    <property type="entry name" value="WNT1"/>
    <property type="match status" value="1"/>
</dbReference>
<dbReference type="Gene3D" id="3.30.2460.20">
    <property type="match status" value="1"/>
</dbReference>
<evidence type="ECO:0000313" key="12">
    <source>
        <dbReference type="WBParaSite" id="PSAMB.scaffold8243size6462.g31154.t1"/>
    </source>
</evidence>
<dbReference type="PANTHER" id="PTHR12027:SF99">
    <property type="entry name" value="PROTEIN WNT"/>
    <property type="match status" value="1"/>
</dbReference>
<dbReference type="PRINTS" id="PR01349">
    <property type="entry name" value="WNTPROTEIN"/>
</dbReference>
<protein>
    <recommendedName>
        <fullName evidence="9">Protein Wnt</fullName>
    </recommendedName>
</protein>
<comment type="similarity">
    <text evidence="2 9">Belongs to the Wnt family.</text>
</comment>
<name>A0A914XGT7_9BILA</name>
<evidence type="ECO:0000256" key="2">
    <source>
        <dbReference type="ARBA" id="ARBA00005683"/>
    </source>
</evidence>
<sequence length="395" mass="45271">MRYILVVALLLLLLSVDCDASWWLLAMPSTYQLTLNFDNDYKEQCNQMHYLVDRQRQLCTLSKNMLSVVSKGAQMGLEECQTQFSGRHWNCSIMYNDLVPELTRQRIRMKKYGVPKFPNKTALALGMQADSPVIQMGDVFGGALQTDSREKAYVHAISSAGVAYSITRACAQGHLPSCGCDRKVHIKRRQNRQANWEWGGCSEDLAYGERLSKDFVDSNEHAHDGEPARKLMNMHNNEAGRRAIRRNMQLTCKCHGVSGSCTTKICWRKMNDFHAIGETLYKKFDAALRVKFNTKKHKLRPADTPGEKRIRRRDLVYLDDSPNYCDVSMNSIISTQGRRCTLNSYQVDNCDSLCCNRGYTTKIIERKRDCDCKFVWCCQVKCSTCVERTEEHSCK</sequence>
<keyword evidence="6 9" id="KW-0879">Wnt signaling pathway</keyword>
<keyword evidence="11" id="KW-1185">Reference proteome</keyword>
<dbReference type="AlphaFoldDB" id="A0A914XGT7"/>
<keyword evidence="10" id="KW-0732">Signal</keyword>
<evidence type="ECO:0000256" key="8">
    <source>
        <dbReference type="ARBA" id="ARBA00023288"/>
    </source>
</evidence>
<dbReference type="GO" id="GO:0005615">
    <property type="term" value="C:extracellular space"/>
    <property type="evidence" value="ECO:0007669"/>
    <property type="project" value="TreeGrafter"/>
</dbReference>
<evidence type="ECO:0000256" key="10">
    <source>
        <dbReference type="SAM" id="SignalP"/>
    </source>
</evidence>
<comment type="function">
    <text evidence="9">Ligand for members of the frizzled family of seven transmembrane receptors.</text>
</comment>
<evidence type="ECO:0000313" key="11">
    <source>
        <dbReference type="Proteomes" id="UP000887566"/>
    </source>
</evidence>
<keyword evidence="4" id="KW-0964">Secreted</keyword>
<dbReference type="InterPro" id="IPR005817">
    <property type="entry name" value="Wnt"/>
</dbReference>
<dbReference type="GO" id="GO:0030182">
    <property type="term" value="P:neuron differentiation"/>
    <property type="evidence" value="ECO:0007669"/>
    <property type="project" value="TreeGrafter"/>
</dbReference>
<dbReference type="GO" id="GO:0005125">
    <property type="term" value="F:cytokine activity"/>
    <property type="evidence" value="ECO:0007669"/>
    <property type="project" value="TreeGrafter"/>
</dbReference>
<dbReference type="GO" id="GO:0060070">
    <property type="term" value="P:canonical Wnt signaling pathway"/>
    <property type="evidence" value="ECO:0007669"/>
    <property type="project" value="TreeGrafter"/>
</dbReference>